<dbReference type="NCBIfam" id="TIGR00685">
    <property type="entry name" value="T6PP"/>
    <property type="match status" value="1"/>
</dbReference>
<dbReference type="FunFam" id="3.40.50.1000:FF:000052">
    <property type="entry name" value="Alpha,alpha-trehalose-phosphate synthase [UDP-forming] 6"/>
    <property type="match status" value="1"/>
</dbReference>
<dbReference type="GO" id="GO:0005992">
    <property type="term" value="P:trehalose biosynthetic process"/>
    <property type="evidence" value="ECO:0007669"/>
    <property type="project" value="InterPro"/>
</dbReference>
<dbReference type="Gene3D" id="3.40.50.2000">
    <property type="entry name" value="Glycogen Phosphorylase B"/>
    <property type="match status" value="1"/>
</dbReference>
<dbReference type="SUPFAM" id="SSF56784">
    <property type="entry name" value="HAD-like"/>
    <property type="match status" value="1"/>
</dbReference>
<dbReference type="GO" id="GO:0005946">
    <property type="term" value="C:alpha,alpha-trehalose-phosphate synthase complex (UDP-forming)"/>
    <property type="evidence" value="ECO:0007669"/>
    <property type="project" value="TreeGrafter"/>
</dbReference>
<evidence type="ECO:0000313" key="3">
    <source>
        <dbReference type="EMBL" id="KAF9580056.1"/>
    </source>
</evidence>
<dbReference type="Pfam" id="PF02358">
    <property type="entry name" value="Trehalose_PPase"/>
    <property type="match status" value="1"/>
</dbReference>
<dbReference type="CDD" id="cd01627">
    <property type="entry name" value="HAD_TPP"/>
    <property type="match status" value="1"/>
</dbReference>
<comment type="similarity">
    <text evidence="2">In the C-terminal section; belongs to the trehalose phosphatase family.</text>
</comment>
<name>A0A9P6FSN8_9FUNG</name>
<organism evidence="3 4">
    <name type="scientific">Lunasporangiospora selenospora</name>
    <dbReference type="NCBI Taxonomy" id="979761"/>
    <lineage>
        <taxon>Eukaryota</taxon>
        <taxon>Fungi</taxon>
        <taxon>Fungi incertae sedis</taxon>
        <taxon>Mucoromycota</taxon>
        <taxon>Mortierellomycotina</taxon>
        <taxon>Mortierellomycetes</taxon>
        <taxon>Mortierellales</taxon>
        <taxon>Mortierellaceae</taxon>
        <taxon>Lunasporangiospora</taxon>
    </lineage>
</organism>
<accession>A0A9P6FSN8</accession>
<dbReference type="InterPro" id="IPR036412">
    <property type="entry name" value="HAD-like_sf"/>
</dbReference>
<dbReference type="Proteomes" id="UP000780801">
    <property type="component" value="Unassembled WGS sequence"/>
</dbReference>
<dbReference type="GO" id="GO:0004805">
    <property type="term" value="F:trehalose-phosphatase activity"/>
    <property type="evidence" value="ECO:0007669"/>
    <property type="project" value="TreeGrafter"/>
</dbReference>
<dbReference type="FunFam" id="3.30.70.1020:FF:000001">
    <property type="entry name" value="Alpha,alpha-trehalose-phosphate synthase [UDP-forming] 1"/>
    <property type="match status" value="1"/>
</dbReference>
<evidence type="ECO:0000313" key="4">
    <source>
        <dbReference type="Proteomes" id="UP000780801"/>
    </source>
</evidence>
<evidence type="ECO:0000256" key="2">
    <source>
        <dbReference type="ARBA" id="ARBA00006330"/>
    </source>
</evidence>
<comment type="similarity">
    <text evidence="1">In the N-terminal section; belongs to the glycosyltransferase 20 family.</text>
</comment>
<evidence type="ECO:0000256" key="1">
    <source>
        <dbReference type="ARBA" id="ARBA00005409"/>
    </source>
</evidence>
<dbReference type="InterPro" id="IPR023214">
    <property type="entry name" value="HAD_sf"/>
</dbReference>
<reference evidence="3" key="1">
    <citation type="journal article" date="2020" name="Fungal Divers.">
        <title>Resolving the Mortierellaceae phylogeny through synthesis of multi-gene phylogenetics and phylogenomics.</title>
        <authorList>
            <person name="Vandepol N."/>
            <person name="Liber J."/>
            <person name="Desiro A."/>
            <person name="Na H."/>
            <person name="Kennedy M."/>
            <person name="Barry K."/>
            <person name="Grigoriev I.V."/>
            <person name="Miller A.N."/>
            <person name="O'Donnell K."/>
            <person name="Stajich J.E."/>
            <person name="Bonito G."/>
        </authorList>
    </citation>
    <scope>NUCLEOTIDE SEQUENCE</scope>
    <source>
        <strain evidence="3">KOD1015</strain>
    </source>
</reference>
<dbReference type="Pfam" id="PF00982">
    <property type="entry name" value="Glyco_transf_20"/>
    <property type="match status" value="1"/>
</dbReference>
<dbReference type="GO" id="GO:0003825">
    <property type="term" value="F:alpha,alpha-trehalose-phosphate synthase (UDP-forming) activity"/>
    <property type="evidence" value="ECO:0007669"/>
    <property type="project" value="TreeGrafter"/>
</dbReference>
<dbReference type="OrthoDB" id="755951at2759"/>
<dbReference type="PANTHER" id="PTHR10788:SF15">
    <property type="entry name" value="TREHALOSE SYNTHASE COMPLEX REGULATORY SUBUNIT TPS3-RELATED"/>
    <property type="match status" value="1"/>
</dbReference>
<dbReference type="PANTHER" id="PTHR10788">
    <property type="entry name" value="TREHALOSE-6-PHOSPHATE SYNTHASE"/>
    <property type="match status" value="1"/>
</dbReference>
<proteinExistence type="inferred from homology"/>
<dbReference type="Gene3D" id="3.30.70.1020">
    <property type="entry name" value="Trehalose-6-phosphate phosphatase related protein, domain 2"/>
    <property type="match status" value="1"/>
</dbReference>
<gene>
    <name evidence="3" type="primary">TPS2_2</name>
    <name evidence="3" type="ORF">BGW38_003451</name>
</gene>
<keyword evidence="4" id="KW-1185">Reference proteome</keyword>
<dbReference type="InterPro" id="IPR006379">
    <property type="entry name" value="HAD-SF_hydro_IIB"/>
</dbReference>
<dbReference type="InterPro" id="IPR001830">
    <property type="entry name" value="Glyco_trans_20"/>
</dbReference>
<dbReference type="EMBL" id="JAABOA010002310">
    <property type="protein sequence ID" value="KAF9580056.1"/>
    <property type="molecule type" value="Genomic_DNA"/>
</dbReference>
<dbReference type="AlphaFoldDB" id="A0A9P6FSN8"/>
<dbReference type="GO" id="GO:0005829">
    <property type="term" value="C:cytosol"/>
    <property type="evidence" value="ECO:0007669"/>
    <property type="project" value="TreeGrafter"/>
</dbReference>
<dbReference type="NCBIfam" id="TIGR01484">
    <property type="entry name" value="HAD-SF-IIB"/>
    <property type="match status" value="1"/>
</dbReference>
<dbReference type="Gene3D" id="3.40.50.1000">
    <property type="entry name" value="HAD superfamily/HAD-like"/>
    <property type="match status" value="1"/>
</dbReference>
<sequence length="395" mass="44598">MNLTSHEYVVCQEETKSPLVLSEFAGTYGSLGACLRVNPWHYTEVAQAIHEALVMSEDEKRARWNELRKHVCTNTAQFWASDFVSELIKVHGDVQRRYSIHIPLLNMRAILPEFLSLKKRLLLLDYDGTLLPYERPVSVRSKGRASSQNMISIIRQLVSDPRNVVYIMSGRTRDSLDSIFGSIEGLGLCAEGGCFLKFAGTTTWESQVEEGSDMQWRKKVMEMFEYYKERTPGSEIEEKTVPIVWHYRQADNPNYGLWQARECQNHIEEAIGSIYPVHAVVGRKCLEVMPRDVSKANATKKIVEGLRQQALAPGLDVDPLDFVLCIGDDRSDEDMFVYCNGLDLGKDAGSGRGNEHRIVTCTVGSKSSEARWFIPGVSSVLQGLEIMANQQQQPE</sequence>
<dbReference type="InterPro" id="IPR003337">
    <property type="entry name" value="Trehalose_PPase"/>
</dbReference>
<comment type="caution">
    <text evidence="3">The sequence shown here is derived from an EMBL/GenBank/DDBJ whole genome shotgun (WGS) entry which is preliminary data.</text>
</comment>
<protein>
    <submittedName>
        <fullName evidence="3">Threalose-6-phosphate phosphatase</fullName>
    </submittedName>
</protein>
<dbReference type="SUPFAM" id="SSF53756">
    <property type="entry name" value="UDP-Glycosyltransferase/glycogen phosphorylase"/>
    <property type="match status" value="1"/>
</dbReference>